<dbReference type="Proteomes" id="UP001153954">
    <property type="component" value="Unassembled WGS sequence"/>
</dbReference>
<organism evidence="3 4">
    <name type="scientific">Euphydryas editha</name>
    <name type="common">Edith's checkerspot</name>
    <dbReference type="NCBI Taxonomy" id="104508"/>
    <lineage>
        <taxon>Eukaryota</taxon>
        <taxon>Metazoa</taxon>
        <taxon>Ecdysozoa</taxon>
        <taxon>Arthropoda</taxon>
        <taxon>Hexapoda</taxon>
        <taxon>Insecta</taxon>
        <taxon>Pterygota</taxon>
        <taxon>Neoptera</taxon>
        <taxon>Endopterygota</taxon>
        <taxon>Lepidoptera</taxon>
        <taxon>Glossata</taxon>
        <taxon>Ditrysia</taxon>
        <taxon>Papilionoidea</taxon>
        <taxon>Nymphalidae</taxon>
        <taxon>Nymphalinae</taxon>
        <taxon>Euphydryas</taxon>
    </lineage>
</organism>
<dbReference type="PANTHER" id="PTHR21610:SF9">
    <property type="entry name" value="VON WILLEBRAND FACTOR A DOMAIN-CONTAINING PROTEIN 8"/>
    <property type="match status" value="1"/>
</dbReference>
<evidence type="ECO:0000259" key="2">
    <source>
        <dbReference type="PROSITE" id="PS50234"/>
    </source>
</evidence>
<dbReference type="InterPro" id="IPR027417">
    <property type="entry name" value="P-loop_NTPase"/>
</dbReference>
<evidence type="ECO:0000313" key="3">
    <source>
        <dbReference type="EMBL" id="CAH2095942.1"/>
    </source>
</evidence>
<feature type="region of interest" description="Disordered" evidence="1">
    <location>
        <begin position="1435"/>
        <end position="1457"/>
    </location>
</feature>
<dbReference type="SMART" id="SM00382">
    <property type="entry name" value="AAA"/>
    <property type="match status" value="2"/>
</dbReference>
<reference evidence="3" key="1">
    <citation type="submission" date="2022-03" db="EMBL/GenBank/DDBJ databases">
        <authorList>
            <person name="Tunstrom K."/>
        </authorList>
    </citation>
    <scope>NUCLEOTIDE SEQUENCE</scope>
</reference>
<sequence length="1648" mass="186632">MYFSMETKINEEVWNILTSTIQHMSSSEKECVLCMDELSLKLNLSYNTKEDKILGLHEVDGQQQPAAAGYAFTLMLRGICSKWKQPIGFSFITSSKIDDQLRAWLFRTVKHLLQLGFNIRAFISDLGSDFLALSKTLGICKESSFFEIDGHKMYYIFDVPHLMKCVRNNLINYNFEFDGKIAQWEDIIKMYEQDQKKDMRSAPRLTDAHIHPNSFQKQKVRLAVQVFSNSVVAALKNYESSGSLQLTNGTIDFIETMNNLFDLLNSNNIDSLKPHNKPYRGIPVQEELLDKAQHLFNNMRVINKNNGHDVTNMMKFIKAFNVTINSLRQLYNDMKSQGYKYILTRRINNDCLENFFGLVRQAGGNCREPTCLQYTRAFRKIFLCQILNLSDATNCTEDFDNILTQFLQFTKNRPQAQVCIQNPPEIQPKKKFSEKYDMPEENAFYYICGYLLRRCVENHKRDCLSIVNYASSSAYETNEKNLYIRLRAYDTSRDRFGGLQAPPDDFVDYIRRLETELMSEHLNALKEEAPRVDAVKLEQLLSAAYALISPELQQISLPDFPVDSLYAAALILEKNPNIPVHKLLYFLYPYNTFLSRDHIKNVQAVLNNLNVDTESNWNISLKSFNANQSTVEMEINGLTSQFSVNIGDRKSMSEKKGFVKTEYQTQLLNEIILSHSVGDFCIIGPKGCGKSLLVSQMASLLGYTIEPIVLYQDMTARDLIQQRTTLDNGDTVWRNSALVDAALKGHLAVLDGLHRIHASTLAVLHRLVHDRELQLHDGTRLLRHDRYDDLLSSGLTQKELEESGIKRIHPAFRIIALAEPPVIGRGQQWLSPEILSLFIFHEMRNLSKNEEMFIINSLYGDISSPLHSIIDLADKLRHSEDSTLKNLSSSLSTRQLLRIASRMSKYPADSAYETVQRTFLAKFLPNLARRALEGASQNSGIELPKKFGIFGRESKKVSCSVQNGVLTIGKTSTNIFKTDALTKVPDILFYDVPQHIELLEWLLQDFLLGNHLLLVGNQGVGKNKIADRLLQLLNRPREYIQLHRDTTVQSLTVQPTVRDGIVIYEDSPLVKAVKYGHVLVVDEADKAPTHVTCILKTLVENGEMILSDGRRIVPKDMIESSGGDVSSFIPVHEDFRMIVLANRPGFPFLGNDFFASLGDLFSCHAVDNPSIDSEMELLRSYGPDVPEDVMKKLVEAFAVLRNMADQGQLTYPYSTRELVNIVKHLQKYPEEDLATAIGNVFDFDRYSKDMADTLLEVLHASGLPTEGVLEGRSKEALKKLQMTIERTSGKDVSSPKYGKDDPENKPHVGGNTWAGGTGGRDTAGLGGKGGPYRLDKGHDVHQLSDAEKDDIPEHVKKAAREMNRKVFEERLKEIKMSEYDAKLYEQFLRAVQPQIGALRGVLAELQAKKKERQWSRHQTSGELDDGKIIEGLTGERSIYRRRTEQDPPPGAPPEKPKRLRLVVDVSGSMYRFNSYDGRLERSMEAVVLMTEALKGYEARIRYDMFAHSGEEYAMELINVDRPPENEKERLQIIRTMHAHAQFCWSGDNTLRAAQHGVAALAREDADEAVLLVLSDANLRRYGIPPESLGAILTSDPRVQAHVIFIGSLGDEANALLRKLPAGHAHVCMDVASLPHIMQQIFASSLMQT</sequence>
<dbReference type="Pfam" id="PF21789">
    <property type="entry name" value="TNP-like_RNaseH_C"/>
    <property type="match status" value="1"/>
</dbReference>
<proteinExistence type="predicted"/>
<evidence type="ECO:0000256" key="1">
    <source>
        <dbReference type="SAM" id="MobiDB-lite"/>
    </source>
</evidence>
<dbReference type="GO" id="GO:0005737">
    <property type="term" value="C:cytoplasm"/>
    <property type="evidence" value="ECO:0007669"/>
    <property type="project" value="TreeGrafter"/>
</dbReference>
<dbReference type="PROSITE" id="PS50234">
    <property type="entry name" value="VWFA"/>
    <property type="match status" value="1"/>
</dbReference>
<feature type="compositionally biased region" description="Gly residues" evidence="1">
    <location>
        <begin position="1312"/>
        <end position="1330"/>
    </location>
</feature>
<dbReference type="InterPro" id="IPR036465">
    <property type="entry name" value="vWFA_dom_sf"/>
</dbReference>
<keyword evidence="4" id="KW-1185">Reference proteome</keyword>
<dbReference type="Gene3D" id="3.40.50.300">
    <property type="entry name" value="P-loop containing nucleotide triphosphate hydrolases"/>
    <property type="match status" value="2"/>
</dbReference>
<dbReference type="InterPro" id="IPR039891">
    <property type="entry name" value="VWA8"/>
</dbReference>
<protein>
    <recommendedName>
        <fullName evidence="2">VWFA domain-containing protein</fullName>
    </recommendedName>
</protein>
<dbReference type="SUPFAM" id="SSF53300">
    <property type="entry name" value="vWA-like"/>
    <property type="match status" value="1"/>
</dbReference>
<dbReference type="GO" id="GO:0005524">
    <property type="term" value="F:ATP binding"/>
    <property type="evidence" value="ECO:0007669"/>
    <property type="project" value="InterPro"/>
</dbReference>
<feature type="compositionally biased region" description="Basic and acidic residues" evidence="1">
    <location>
        <begin position="1297"/>
        <end position="1306"/>
    </location>
</feature>
<gene>
    <name evidence="3" type="ORF">EEDITHA_LOCUS11335</name>
</gene>
<dbReference type="InterPro" id="IPR011704">
    <property type="entry name" value="ATPase_dyneun-rel_AAA"/>
</dbReference>
<dbReference type="Pfam" id="PF21787">
    <property type="entry name" value="TNP-like_RNaseH_N"/>
    <property type="match status" value="1"/>
</dbReference>
<feature type="compositionally biased region" description="Basic and acidic residues" evidence="1">
    <location>
        <begin position="1333"/>
        <end position="1352"/>
    </location>
</feature>
<dbReference type="Pfam" id="PF07728">
    <property type="entry name" value="AAA_5"/>
    <property type="match status" value="2"/>
</dbReference>
<accession>A0AAU9UCW8</accession>
<feature type="region of interest" description="Disordered" evidence="1">
    <location>
        <begin position="1283"/>
        <end position="1352"/>
    </location>
</feature>
<dbReference type="Pfam" id="PF21788">
    <property type="entry name" value="TNP-like_GBD"/>
    <property type="match status" value="1"/>
</dbReference>
<dbReference type="InterPro" id="IPR048366">
    <property type="entry name" value="TNP-like_GBD"/>
</dbReference>
<name>A0AAU9UCW8_EUPED</name>
<dbReference type="InterPro" id="IPR048365">
    <property type="entry name" value="TNP-like_RNaseH_N"/>
</dbReference>
<feature type="domain" description="VWFA" evidence="2">
    <location>
        <begin position="1458"/>
        <end position="1640"/>
    </location>
</feature>
<dbReference type="SUPFAM" id="SSF52540">
    <property type="entry name" value="P-loop containing nucleoside triphosphate hydrolases"/>
    <property type="match status" value="2"/>
</dbReference>
<dbReference type="EMBL" id="CAKOGL010000016">
    <property type="protein sequence ID" value="CAH2095942.1"/>
    <property type="molecule type" value="Genomic_DNA"/>
</dbReference>
<dbReference type="PANTHER" id="PTHR21610">
    <property type="entry name" value="VON WILLEBRAND FACTOR A DOMAIN-CONTAINING PROTEIN 8"/>
    <property type="match status" value="1"/>
</dbReference>
<dbReference type="InterPro" id="IPR002035">
    <property type="entry name" value="VWF_A"/>
</dbReference>
<dbReference type="FunFam" id="3.40.50.300:FF:000663">
    <property type="entry name" value="von Willebrand factor A domain containing 8"/>
    <property type="match status" value="1"/>
</dbReference>
<dbReference type="Gene3D" id="3.40.50.410">
    <property type="entry name" value="von Willebrand factor, type A domain"/>
    <property type="match status" value="1"/>
</dbReference>
<dbReference type="InterPro" id="IPR003593">
    <property type="entry name" value="AAA+_ATPase"/>
</dbReference>
<dbReference type="GO" id="GO:0016887">
    <property type="term" value="F:ATP hydrolysis activity"/>
    <property type="evidence" value="ECO:0007669"/>
    <property type="project" value="InterPro"/>
</dbReference>
<dbReference type="SMART" id="SM00327">
    <property type="entry name" value="VWA"/>
    <property type="match status" value="1"/>
</dbReference>
<dbReference type="InterPro" id="IPR048367">
    <property type="entry name" value="TNP-like_RNaseH_C"/>
</dbReference>
<comment type="caution">
    <text evidence="3">The sequence shown here is derived from an EMBL/GenBank/DDBJ whole genome shotgun (WGS) entry which is preliminary data.</text>
</comment>
<evidence type="ECO:0000313" key="4">
    <source>
        <dbReference type="Proteomes" id="UP001153954"/>
    </source>
</evidence>
<dbReference type="GO" id="GO:0032991">
    <property type="term" value="C:protein-containing complex"/>
    <property type="evidence" value="ECO:0007669"/>
    <property type="project" value="UniProtKB-ARBA"/>
</dbReference>